<dbReference type="FunFam" id="3.40.50.720:FF:000084">
    <property type="entry name" value="Short-chain dehydrogenase reductase"/>
    <property type="match status" value="1"/>
</dbReference>
<dbReference type="RefSeq" id="WP_285967800.1">
    <property type="nucleotide sequence ID" value="NZ_CP127294.1"/>
</dbReference>
<evidence type="ECO:0000256" key="1">
    <source>
        <dbReference type="ARBA" id="ARBA00006484"/>
    </source>
</evidence>
<protein>
    <submittedName>
        <fullName evidence="4">SDR family NAD(P)-dependent oxidoreductase</fullName>
    </submittedName>
</protein>
<dbReference type="GO" id="GO:0016491">
    <property type="term" value="F:oxidoreductase activity"/>
    <property type="evidence" value="ECO:0007669"/>
    <property type="project" value="UniProtKB-KW"/>
</dbReference>
<dbReference type="SUPFAM" id="SSF51735">
    <property type="entry name" value="NAD(P)-binding Rossmann-fold domains"/>
    <property type="match status" value="1"/>
</dbReference>
<dbReference type="GO" id="GO:0032787">
    <property type="term" value="P:monocarboxylic acid metabolic process"/>
    <property type="evidence" value="ECO:0007669"/>
    <property type="project" value="UniProtKB-ARBA"/>
</dbReference>
<dbReference type="Gene3D" id="3.40.50.720">
    <property type="entry name" value="NAD(P)-binding Rossmann-like Domain"/>
    <property type="match status" value="1"/>
</dbReference>
<accession>A0A9Y2IEI8</accession>
<dbReference type="Pfam" id="PF13561">
    <property type="entry name" value="adh_short_C2"/>
    <property type="match status" value="1"/>
</dbReference>
<dbReference type="AlphaFoldDB" id="A0A9Y2IEI8"/>
<dbReference type="InterPro" id="IPR002347">
    <property type="entry name" value="SDR_fam"/>
</dbReference>
<dbReference type="EMBL" id="CP127294">
    <property type="protein sequence ID" value="WIX77058.1"/>
    <property type="molecule type" value="Genomic_DNA"/>
</dbReference>
<keyword evidence="2" id="KW-0560">Oxidoreductase</keyword>
<organism evidence="4 5">
    <name type="scientific">Amycolatopsis carbonis</name>
    <dbReference type="NCBI Taxonomy" id="715471"/>
    <lineage>
        <taxon>Bacteria</taxon>
        <taxon>Bacillati</taxon>
        <taxon>Actinomycetota</taxon>
        <taxon>Actinomycetes</taxon>
        <taxon>Pseudonocardiales</taxon>
        <taxon>Pseudonocardiaceae</taxon>
        <taxon>Amycolatopsis</taxon>
    </lineage>
</organism>
<dbReference type="InterPro" id="IPR036291">
    <property type="entry name" value="NAD(P)-bd_dom_sf"/>
</dbReference>
<reference evidence="4 5" key="1">
    <citation type="submission" date="2023-06" db="EMBL/GenBank/DDBJ databases">
        <authorList>
            <person name="Oyuntsetseg B."/>
            <person name="Kim S.B."/>
        </authorList>
    </citation>
    <scope>NUCLEOTIDE SEQUENCE [LARGE SCALE GENOMIC DNA]</scope>
    <source>
        <strain evidence="4 5">2-15</strain>
    </source>
</reference>
<dbReference type="SMART" id="SM00822">
    <property type="entry name" value="PKS_KR"/>
    <property type="match status" value="1"/>
</dbReference>
<comment type="similarity">
    <text evidence="1">Belongs to the short-chain dehydrogenases/reductases (SDR) family.</text>
</comment>
<dbReference type="InterPro" id="IPR057326">
    <property type="entry name" value="KR_dom"/>
</dbReference>
<proteinExistence type="inferred from homology"/>
<gene>
    <name evidence="4" type="ORF">QRX50_37485</name>
</gene>
<dbReference type="Proteomes" id="UP001236014">
    <property type="component" value="Chromosome"/>
</dbReference>
<evidence type="ECO:0000313" key="4">
    <source>
        <dbReference type="EMBL" id="WIX77058.1"/>
    </source>
</evidence>
<dbReference type="PANTHER" id="PTHR42879:SF2">
    <property type="entry name" value="3-OXOACYL-[ACYL-CARRIER-PROTEIN] REDUCTASE FABG"/>
    <property type="match status" value="1"/>
</dbReference>
<dbReference type="PRINTS" id="PR00080">
    <property type="entry name" value="SDRFAMILY"/>
</dbReference>
<dbReference type="InterPro" id="IPR050259">
    <property type="entry name" value="SDR"/>
</dbReference>
<evidence type="ECO:0000313" key="5">
    <source>
        <dbReference type="Proteomes" id="UP001236014"/>
    </source>
</evidence>
<dbReference type="InterPro" id="IPR020904">
    <property type="entry name" value="Sc_DH/Rdtase_CS"/>
</dbReference>
<dbReference type="PRINTS" id="PR00081">
    <property type="entry name" value="GDHRDH"/>
</dbReference>
<dbReference type="PANTHER" id="PTHR42879">
    <property type="entry name" value="3-OXOACYL-(ACYL-CARRIER-PROTEIN) REDUCTASE"/>
    <property type="match status" value="1"/>
</dbReference>
<feature type="domain" description="Ketoreductase" evidence="3">
    <location>
        <begin position="5"/>
        <end position="169"/>
    </location>
</feature>
<dbReference type="KEGG" id="acab:QRX50_37485"/>
<keyword evidence="5" id="KW-1185">Reference proteome</keyword>
<evidence type="ECO:0000256" key="2">
    <source>
        <dbReference type="ARBA" id="ARBA00023002"/>
    </source>
</evidence>
<evidence type="ECO:0000259" key="3">
    <source>
        <dbReference type="SMART" id="SM00822"/>
    </source>
</evidence>
<sequence>MAHQRTVVVTGAASGIGAGIARSVHEAGYDLVLVDLDEAGLARVATELGEATTLTADLTDPASATRLTEAARAAHGTWGLVNCAGISLIKHFLHNSEQEWTRILRVNLEGTMRATHAVGTVLTENGGGAVVNIASISGVVPAACQAAYAASKAGLIGFGTGLAFDFGPLDITVNTIAPGIVRTPIWDRILHEDADRTGLPAEQIFAEHVRPIPLGRAQTAAEIGALTVFLLGPGARSISGETIKVTGGMTTVTFDFAKAADAVRAGVTR</sequence>
<name>A0A9Y2IEI8_9PSEU</name>
<dbReference type="PROSITE" id="PS00061">
    <property type="entry name" value="ADH_SHORT"/>
    <property type="match status" value="1"/>
</dbReference>